<proteinExistence type="predicted"/>
<accession>A0A6J6TVP5</accession>
<name>A0A6J6TVP5_9ZZZZ</name>
<reference evidence="1" key="1">
    <citation type="submission" date="2020-05" db="EMBL/GenBank/DDBJ databases">
        <authorList>
            <person name="Chiriac C."/>
            <person name="Salcher M."/>
            <person name="Ghai R."/>
            <person name="Kavagutti S V."/>
        </authorList>
    </citation>
    <scope>NUCLEOTIDE SEQUENCE</scope>
</reference>
<gene>
    <name evidence="1" type="ORF">UFOPK2766_01641</name>
</gene>
<evidence type="ECO:0000313" key="1">
    <source>
        <dbReference type="EMBL" id="CAB4750744.1"/>
    </source>
</evidence>
<dbReference type="AlphaFoldDB" id="A0A6J6TVP5"/>
<dbReference type="EMBL" id="CAEZYU010000083">
    <property type="protein sequence ID" value="CAB4750744.1"/>
    <property type="molecule type" value="Genomic_DNA"/>
</dbReference>
<sequence>MGNNASTGIAQKGIFWRLCAAATHGATGSGAAGVLSTMAGEGAADVAAALEAAGTTASEPELAALLSLGAASPPPPIAARRARLLAKRCSGTSVNPASAALGC</sequence>
<organism evidence="1">
    <name type="scientific">freshwater metagenome</name>
    <dbReference type="NCBI Taxonomy" id="449393"/>
    <lineage>
        <taxon>unclassified sequences</taxon>
        <taxon>metagenomes</taxon>
        <taxon>ecological metagenomes</taxon>
    </lineage>
</organism>
<protein>
    <submittedName>
        <fullName evidence="1">Unannotated protein</fullName>
    </submittedName>
</protein>